<proteinExistence type="inferred from homology"/>
<dbReference type="InterPro" id="IPR015168">
    <property type="entry name" value="SsuA/THI5"/>
</dbReference>
<dbReference type="RefSeq" id="WP_378287510.1">
    <property type="nucleotide sequence ID" value="NZ_JBHSON010000072.1"/>
</dbReference>
<evidence type="ECO:0000256" key="2">
    <source>
        <dbReference type="ARBA" id="ARBA00010742"/>
    </source>
</evidence>
<evidence type="ECO:0000256" key="4">
    <source>
        <dbReference type="SAM" id="SignalP"/>
    </source>
</evidence>
<dbReference type="Gene3D" id="3.40.190.10">
    <property type="entry name" value="Periplasmic binding protein-like II"/>
    <property type="match status" value="2"/>
</dbReference>
<sequence>MKLPASKHRRLTTLLLASVLTTALGACGGDNGAKSDPNSVSVGYLNSVSLAPVFLAESIGCYRQQGLRVKLSAVQPADAVALVAEGKLDVYAGAPSAAVFNQVNSGAKLAVVAGLGTIATPAGEPAPVGVYVRKALVDSGQVTKPADLAGRRIGTIGDVGTAGSYQIARVLAAGGRTLKDVQLVTMSLADTVPALENGSVDAAFLTAPYTAQVEAAGTAKPVIDVKRVYGDDSLAGLVFGPSLLKNHRNTGAAFLKANACAAQRLQGDYRKDAEVVTSLAKGVDAPEQTIRNGALYAFDPKLTVNGETLERMQQIFLGYGGVLTYKSPIAVAKMTDDGLRQAAFGGQ</sequence>
<feature type="chain" id="PRO_5047461423" evidence="4">
    <location>
        <begin position="29"/>
        <end position="347"/>
    </location>
</feature>
<feature type="signal peptide" evidence="4">
    <location>
        <begin position="1"/>
        <end position="28"/>
    </location>
</feature>
<dbReference type="Pfam" id="PF09084">
    <property type="entry name" value="NMT1"/>
    <property type="match status" value="1"/>
</dbReference>
<organism evidence="6 7">
    <name type="scientific">Actinomadura rugatobispora</name>
    <dbReference type="NCBI Taxonomy" id="1994"/>
    <lineage>
        <taxon>Bacteria</taxon>
        <taxon>Bacillati</taxon>
        <taxon>Actinomycetota</taxon>
        <taxon>Actinomycetes</taxon>
        <taxon>Streptosporangiales</taxon>
        <taxon>Thermomonosporaceae</taxon>
        <taxon>Actinomadura</taxon>
    </lineage>
</organism>
<dbReference type="EMBL" id="JBHSON010000072">
    <property type="protein sequence ID" value="MFC5751579.1"/>
    <property type="molecule type" value="Genomic_DNA"/>
</dbReference>
<keyword evidence="7" id="KW-1185">Reference proteome</keyword>
<evidence type="ECO:0000313" key="6">
    <source>
        <dbReference type="EMBL" id="MFC5751579.1"/>
    </source>
</evidence>
<accession>A0ABW1A7Y8</accession>
<dbReference type="SUPFAM" id="SSF53850">
    <property type="entry name" value="Periplasmic binding protein-like II"/>
    <property type="match status" value="1"/>
</dbReference>
<dbReference type="PROSITE" id="PS51257">
    <property type="entry name" value="PROKAR_LIPOPROTEIN"/>
    <property type="match status" value="1"/>
</dbReference>
<comment type="similarity">
    <text evidence="2">Belongs to the bacterial solute-binding protein SsuA/TauA family.</text>
</comment>
<comment type="subcellular location">
    <subcellularLocation>
        <location evidence="1">Periplasm</location>
    </subcellularLocation>
</comment>
<dbReference type="PANTHER" id="PTHR30024">
    <property type="entry name" value="ALIPHATIC SULFONATES-BINDING PROTEIN-RELATED"/>
    <property type="match status" value="1"/>
</dbReference>
<evidence type="ECO:0000256" key="1">
    <source>
        <dbReference type="ARBA" id="ARBA00004418"/>
    </source>
</evidence>
<evidence type="ECO:0000256" key="3">
    <source>
        <dbReference type="ARBA" id="ARBA00022729"/>
    </source>
</evidence>
<reference evidence="7" key="1">
    <citation type="journal article" date="2019" name="Int. J. Syst. Evol. Microbiol.">
        <title>The Global Catalogue of Microorganisms (GCM) 10K type strain sequencing project: providing services to taxonomists for standard genome sequencing and annotation.</title>
        <authorList>
            <consortium name="The Broad Institute Genomics Platform"/>
            <consortium name="The Broad Institute Genome Sequencing Center for Infectious Disease"/>
            <person name="Wu L."/>
            <person name="Ma J."/>
        </authorList>
    </citation>
    <scope>NUCLEOTIDE SEQUENCE [LARGE SCALE GENOMIC DNA]</scope>
    <source>
        <strain evidence="7">KCTC 42087</strain>
    </source>
</reference>
<dbReference type="PANTHER" id="PTHR30024:SF47">
    <property type="entry name" value="TAURINE-BINDING PERIPLASMIC PROTEIN"/>
    <property type="match status" value="1"/>
</dbReference>
<evidence type="ECO:0000313" key="7">
    <source>
        <dbReference type="Proteomes" id="UP001596074"/>
    </source>
</evidence>
<dbReference type="Proteomes" id="UP001596074">
    <property type="component" value="Unassembled WGS sequence"/>
</dbReference>
<gene>
    <name evidence="6" type="ORF">ACFPZN_38690</name>
</gene>
<protein>
    <submittedName>
        <fullName evidence="6">ABC transporter substrate-binding protein</fullName>
    </submittedName>
</protein>
<name>A0ABW1A7Y8_9ACTN</name>
<comment type="caution">
    <text evidence="6">The sequence shown here is derived from an EMBL/GenBank/DDBJ whole genome shotgun (WGS) entry which is preliminary data.</text>
</comment>
<evidence type="ECO:0000259" key="5">
    <source>
        <dbReference type="Pfam" id="PF09084"/>
    </source>
</evidence>
<feature type="domain" description="SsuA/THI5-like" evidence="5">
    <location>
        <begin position="50"/>
        <end position="263"/>
    </location>
</feature>
<keyword evidence="3 4" id="KW-0732">Signal</keyword>